<dbReference type="GO" id="GO:0008757">
    <property type="term" value="F:S-adenosylmethionine-dependent methyltransferase activity"/>
    <property type="evidence" value="ECO:0007669"/>
    <property type="project" value="UniProtKB-ARBA"/>
</dbReference>
<feature type="active site" description="Proton acceptor" evidence="4">
    <location>
        <position position="307"/>
    </location>
</feature>
<evidence type="ECO:0000256" key="2">
    <source>
        <dbReference type="ARBA" id="ARBA00022679"/>
    </source>
</evidence>
<dbReference type="InterPro" id="IPR001077">
    <property type="entry name" value="COMT_C"/>
</dbReference>
<evidence type="ECO:0000259" key="6">
    <source>
        <dbReference type="Pfam" id="PF08100"/>
    </source>
</evidence>
<dbReference type="Gene3D" id="3.40.50.150">
    <property type="entry name" value="Vaccinia Virus protein VP39"/>
    <property type="match status" value="1"/>
</dbReference>
<evidence type="ECO:0000313" key="8">
    <source>
        <dbReference type="Proteomes" id="UP001058974"/>
    </source>
</evidence>
<dbReference type="Pfam" id="PF00891">
    <property type="entry name" value="Methyltransf_2"/>
    <property type="match status" value="1"/>
</dbReference>
<organism evidence="7 8">
    <name type="scientific">Pisum sativum</name>
    <name type="common">Garden pea</name>
    <name type="synonym">Lathyrus oleraceus</name>
    <dbReference type="NCBI Taxonomy" id="3888"/>
    <lineage>
        <taxon>Eukaryota</taxon>
        <taxon>Viridiplantae</taxon>
        <taxon>Streptophyta</taxon>
        <taxon>Embryophyta</taxon>
        <taxon>Tracheophyta</taxon>
        <taxon>Spermatophyta</taxon>
        <taxon>Magnoliopsida</taxon>
        <taxon>eudicotyledons</taxon>
        <taxon>Gunneridae</taxon>
        <taxon>Pentapetalae</taxon>
        <taxon>rosids</taxon>
        <taxon>fabids</taxon>
        <taxon>Fabales</taxon>
        <taxon>Fabaceae</taxon>
        <taxon>Papilionoideae</taxon>
        <taxon>50 kb inversion clade</taxon>
        <taxon>NPAAA clade</taxon>
        <taxon>Hologalegina</taxon>
        <taxon>IRL clade</taxon>
        <taxon>Fabeae</taxon>
        <taxon>Lathyrus</taxon>
    </lineage>
</organism>
<evidence type="ECO:0000259" key="5">
    <source>
        <dbReference type="Pfam" id="PF00891"/>
    </source>
</evidence>
<keyword evidence="8" id="KW-1185">Reference proteome</keyword>
<dbReference type="Gene3D" id="1.10.10.10">
    <property type="entry name" value="Winged helix-like DNA-binding domain superfamily/Winged helix DNA-binding domain"/>
    <property type="match status" value="1"/>
</dbReference>
<protein>
    <submittedName>
        <fullName evidence="7">Uncharacterized protein</fullName>
    </submittedName>
</protein>
<reference evidence="7 8" key="1">
    <citation type="journal article" date="2022" name="Nat. Genet.">
        <title>Improved pea reference genome and pan-genome highlight genomic features and evolutionary characteristics.</title>
        <authorList>
            <person name="Yang T."/>
            <person name="Liu R."/>
            <person name="Luo Y."/>
            <person name="Hu S."/>
            <person name="Wang D."/>
            <person name="Wang C."/>
            <person name="Pandey M.K."/>
            <person name="Ge S."/>
            <person name="Xu Q."/>
            <person name="Li N."/>
            <person name="Li G."/>
            <person name="Huang Y."/>
            <person name="Saxena R.K."/>
            <person name="Ji Y."/>
            <person name="Li M."/>
            <person name="Yan X."/>
            <person name="He Y."/>
            <person name="Liu Y."/>
            <person name="Wang X."/>
            <person name="Xiang C."/>
            <person name="Varshney R.K."/>
            <person name="Ding H."/>
            <person name="Gao S."/>
            <person name="Zong X."/>
        </authorList>
    </citation>
    <scope>NUCLEOTIDE SEQUENCE [LARGE SCALE GENOMIC DNA]</scope>
    <source>
        <strain evidence="7 8">cv. Zhongwan 6</strain>
    </source>
</reference>
<dbReference type="InterPro" id="IPR012967">
    <property type="entry name" value="COMT_dimerisation"/>
</dbReference>
<evidence type="ECO:0000256" key="4">
    <source>
        <dbReference type="PIRSR" id="PIRSR005739-1"/>
    </source>
</evidence>
<dbReference type="InterPro" id="IPR029063">
    <property type="entry name" value="SAM-dependent_MTases_sf"/>
</dbReference>
<accession>A0A9D4Y8L2</accession>
<dbReference type="SUPFAM" id="SSF53335">
    <property type="entry name" value="S-adenosyl-L-methionine-dependent methyltransferases"/>
    <property type="match status" value="1"/>
</dbReference>
<dbReference type="InterPro" id="IPR016461">
    <property type="entry name" value="COMT-like"/>
</dbReference>
<keyword evidence="2" id="KW-0808">Transferase</keyword>
<gene>
    <name evidence="7" type="ORF">KIW84_036047</name>
</gene>
<dbReference type="AlphaFoldDB" id="A0A9D4Y8L2"/>
<dbReference type="PIRSF" id="PIRSF005739">
    <property type="entry name" value="O-mtase"/>
    <property type="match status" value="1"/>
</dbReference>
<keyword evidence="3" id="KW-0949">S-adenosyl-L-methionine</keyword>
<dbReference type="FunFam" id="3.40.50.150:FF:000596">
    <property type="entry name" value="Caffeic acid O-methyltransferase"/>
    <property type="match status" value="1"/>
</dbReference>
<dbReference type="InterPro" id="IPR036388">
    <property type="entry name" value="WH-like_DNA-bd_sf"/>
</dbReference>
<evidence type="ECO:0000256" key="3">
    <source>
        <dbReference type="ARBA" id="ARBA00022691"/>
    </source>
</evidence>
<feature type="domain" description="O-methyltransferase dimerisation" evidence="6">
    <location>
        <begin position="70"/>
        <end position="153"/>
    </location>
</feature>
<comment type="caution">
    <text evidence="7">The sequence shown here is derived from an EMBL/GenBank/DDBJ whole genome shotgun (WGS) entry which is preliminary data.</text>
</comment>
<dbReference type="Pfam" id="PF08100">
    <property type="entry name" value="Dimerisation"/>
    <property type="match status" value="1"/>
</dbReference>
<dbReference type="Gramene" id="Psat03G0604700-T1">
    <property type="protein sequence ID" value="KAI5432151.1"/>
    <property type="gene ID" value="KIW84_036047"/>
</dbReference>
<evidence type="ECO:0000313" key="7">
    <source>
        <dbReference type="EMBL" id="KAI5432151.1"/>
    </source>
</evidence>
<dbReference type="Proteomes" id="UP001058974">
    <property type="component" value="Chromosome 3"/>
</dbReference>
<dbReference type="SUPFAM" id="SSF46785">
    <property type="entry name" value="Winged helix' DNA-binding domain"/>
    <property type="match status" value="1"/>
</dbReference>
<feature type="domain" description="O-methyltransferase C-terminal" evidence="5">
    <location>
        <begin position="177"/>
        <end position="382"/>
    </location>
</feature>
<keyword evidence="1" id="KW-0489">Methyltransferase</keyword>
<dbReference type="PROSITE" id="PS51683">
    <property type="entry name" value="SAM_OMT_II"/>
    <property type="match status" value="1"/>
</dbReference>
<dbReference type="GO" id="GO:0008171">
    <property type="term" value="F:O-methyltransferase activity"/>
    <property type="evidence" value="ECO:0007669"/>
    <property type="project" value="InterPro"/>
</dbReference>
<dbReference type="EMBL" id="JAMSHJ010000003">
    <property type="protein sequence ID" value="KAI5432151.1"/>
    <property type="molecule type" value="Genomic_DNA"/>
</dbReference>
<evidence type="ECO:0000256" key="1">
    <source>
        <dbReference type="ARBA" id="ARBA00022603"/>
    </source>
</evidence>
<dbReference type="FunFam" id="1.10.10.10:FF:000357">
    <property type="entry name" value="Caffeic acid 3-O-methyltransferase"/>
    <property type="match status" value="1"/>
</dbReference>
<name>A0A9D4Y8L2_PEA</name>
<proteinExistence type="predicted"/>
<sequence length="401" mass="44605">MSIKSRQHLKEAHTQPYYSTITNQKDYYPKKTKMGSYSNEKESNIVETVTPQTETDDSDTLLAMVLGANLVFPAVLNAAIQLNLFEIIGNEFMSAIEIASKLPAQHSDLPNRLERMLYLLASYSLLSVSSCTNDDGSKVRVYGVTRSGKYFVNDENDGGYLGSFTSFMWHRALLGVWLNFKEAIIDPEIDLFKKVNGISNYEYFGIDPQINQLFNRSMTDACNVHVKRILDIYKGFEGVSTLVDVGGGNGQSLKLIIAKYPSIKAINFDLPQVIDNAPPFTGIEHVGGSMFESIPQGDAIILKAVCHNWSDEQCIEILSNCHKALPPNGKVIIIELAQLEDPEPTDASRMIAIIDNIMFITAGGRERTPKEYESLGKQSGFSKLQVVCRAFSIVGVMELYK</sequence>
<dbReference type="InterPro" id="IPR036390">
    <property type="entry name" value="WH_DNA-bd_sf"/>
</dbReference>
<dbReference type="PANTHER" id="PTHR11746">
    <property type="entry name" value="O-METHYLTRANSFERASE"/>
    <property type="match status" value="1"/>
</dbReference>
<dbReference type="GO" id="GO:0046983">
    <property type="term" value="F:protein dimerization activity"/>
    <property type="evidence" value="ECO:0007669"/>
    <property type="project" value="InterPro"/>
</dbReference>
<dbReference type="GO" id="GO:0032259">
    <property type="term" value="P:methylation"/>
    <property type="evidence" value="ECO:0007669"/>
    <property type="project" value="UniProtKB-KW"/>
</dbReference>